<dbReference type="SMART" id="SM00387">
    <property type="entry name" value="HATPase_c"/>
    <property type="match status" value="1"/>
</dbReference>
<keyword evidence="6" id="KW-0808">Transferase</keyword>
<dbReference type="Pfam" id="PF00512">
    <property type="entry name" value="HisKA"/>
    <property type="match status" value="1"/>
</dbReference>
<keyword evidence="7" id="KW-1185">Reference proteome</keyword>
<dbReference type="SUPFAM" id="SSF55874">
    <property type="entry name" value="ATPase domain of HSP90 chaperone/DNA topoisomerase II/histidine kinase"/>
    <property type="match status" value="1"/>
</dbReference>
<gene>
    <name evidence="6" type="ordered locus">Rmet_5309</name>
</gene>
<dbReference type="InterPro" id="IPR003661">
    <property type="entry name" value="HisK_dim/P_dom"/>
</dbReference>
<dbReference type="EC" id="2.7.13.3" evidence="2"/>
<dbReference type="InterPro" id="IPR000719">
    <property type="entry name" value="Prot_kinase_dom"/>
</dbReference>
<keyword evidence="3" id="KW-0597">Phosphoprotein</keyword>
<dbReference type="InterPro" id="IPR036097">
    <property type="entry name" value="HisK_dim/P_sf"/>
</dbReference>
<dbReference type="InterPro" id="IPR053159">
    <property type="entry name" value="Hybrid_Histidine_Kinase"/>
</dbReference>
<dbReference type="PROSITE" id="PS50011">
    <property type="entry name" value="PROTEIN_KINASE_DOM"/>
    <property type="match status" value="1"/>
</dbReference>
<dbReference type="Proteomes" id="UP000002429">
    <property type="component" value="Plasmid megaplasmid"/>
</dbReference>
<dbReference type="InterPro" id="IPR003594">
    <property type="entry name" value="HATPase_dom"/>
</dbReference>
<accession>Q1LCF8</accession>
<dbReference type="Gene3D" id="3.30.565.10">
    <property type="entry name" value="Histidine kinase-like ATPase, C-terminal domain"/>
    <property type="match status" value="1"/>
</dbReference>
<dbReference type="Pfam" id="PF02518">
    <property type="entry name" value="HATPase_c"/>
    <property type="match status" value="1"/>
</dbReference>
<protein>
    <recommendedName>
        <fullName evidence="2">histidine kinase</fullName>
        <ecNumber evidence="2">2.7.13.3</ecNumber>
    </recommendedName>
</protein>
<dbReference type="HOGENOM" id="CLU_000445_34_2_4"/>
<dbReference type="SUPFAM" id="SSF52540">
    <property type="entry name" value="P-loop containing nucleoside triphosphate hydrolases"/>
    <property type="match status" value="1"/>
</dbReference>
<evidence type="ECO:0000259" key="5">
    <source>
        <dbReference type="PROSITE" id="PS50109"/>
    </source>
</evidence>
<evidence type="ECO:0000256" key="3">
    <source>
        <dbReference type="ARBA" id="ARBA00022553"/>
    </source>
</evidence>
<sequence>MRDDALASTSQPIATSMTSLPRIEHAPVPAFDPVWLARVESTVLLTGDHVQSCRLFDPVSQTHWFAQSAPLTATAVCERLRNAARLATRMESSWAAIPAATIWTPDRLVLISDAEASTQFGMVNASEREDVPIAARLELAIGAVRAVAAMHGRGLLQGVIRPESFLLDDDGRMRLTGFGYAVAVEEPCAALRHPADTVLPYLAPELMRQDGARPSVGADLYALGVTLYKLLTGELPFVADSPSGWQHAHMAIEPAPPQSRRPDLPAVLGQIVIKLMAKDAGSRYTSAAALLADLLRVRAEWLQRGRIEPFCLDMPGTLPLPGTGSGLQGRLSGRAREMEVLHGALARVRATGVSELVLLAGAAGVGKSALAEWLCGHADQTGARFAVGKSDQLQRDIPYAPVVQAITSLTMTLLGQDDASLQQVRLRWLDRLTGQGRAVAELAPVVEYVLGATVPLSEVPARQAQARIESAVLRTFAAFAAPGEPLVLFIDDLQWADASTLGLLEAFAAHRPANILLIAAYREPGHEMAQRLAWLQQGSRSGGLPVSSIALQSLPGRAVADLVATALDAPVAQVAPLARAIHARTGGNPLFCVQLLRALIDDGVLARGEAGWAWDDAALAHRRYSDNVIELMLRRFARLPKSGTALLQHLACVGIRGEAALQARVAGVGPDELAHGLRPFIDAGMIVEVPEGFAFQHDRVLEAAYSLVEPEARPAAHARVARVMIEHWGEHAADHAFEIGSQIERTAGQALSEPERVMFVRALNDSARRAKRAAVLTRAASHVDLAFTLMDATWWDTHYPLARDAHLLRCECLLAQADLDRAAREIDTLLQRAMPAVDKAAVYRLLATLQTVRSDYEGAINAALSGLALVDVHLERHPSPARMREAYESVMVLLGERSIDSLGELPVTADARMHTVMGLLSTLISSQFVRDGISFLHVATMVELSLAHGATPETPYGLSWFGVFIASLYDAYEDGLAFGLAAMALVERHEFQAEQIATLVAVDQVSVWTRPLAFALGLAQEAVALGRESGDIGMACYACNHIVSDLLAMGEPLALVDEEIERGVGLTRLVRYADIERILAAQRLFLRSLRDGGDGPASTVAQRADDATSFSTRFWVWLHDGMAWAYRGQWMHALGSLRQAEALAWSAPAHINVADCRLYLALALAHAAPADVDGVDGVEGLDRAVVLAALAGHRDRFARWTALNPLTFRNKLLLIDAEMLRLQGDAMRALASYEQSARVAAASGFVHEQALACELAGALCLANGLPDSGLHHLHSARDAYRRWGAHHKADQLCCQYPELGDAGAGGPEPVPAEPARVAAGWELGMRAAQAMSSERVMDRLIESLMADVVVHAGAQYGLLLLMRGDRPMIEASARVVDGAVSTTLGAVEPNDDLLPLTVLNSVLRTRQTFALADASADAPSIRMRGASGRRLRSLLCLPLVRGGTLIGAYYLENNLAPGVFGAGRIAELEVLAPQVAIALETARLYEQLIDENDRRLAAEMGLRSARAELARTSHLTVMGTLAASIAHEVNQPLTAIVASVDASLRWLNRATPNLGEVQDGLAHIRKNGLRAAEIIRALRALARQTPSVMTPLQPDEVLSEVLDMVRMEIAGHGVRVSTSLSTGGALVAADRVQLQQVMLNLITNAIDAMATTPPDARDLVIASALENADVVIRVEDAGRGIPDAMRQRLFDPFITSKQSGMGMGLAICKSIVEAHGGELDAAPRDGGGTVFTFRLPVLGSATRP</sequence>
<dbReference type="InterPro" id="IPR036890">
    <property type="entry name" value="HATPase_C_sf"/>
</dbReference>
<proteinExistence type="predicted"/>
<dbReference type="SMART" id="SM00065">
    <property type="entry name" value="GAF"/>
    <property type="match status" value="1"/>
</dbReference>
<dbReference type="EMBL" id="CP000353">
    <property type="protein sequence ID" value="ABF12168.1"/>
    <property type="molecule type" value="Genomic_DNA"/>
</dbReference>
<evidence type="ECO:0000256" key="1">
    <source>
        <dbReference type="ARBA" id="ARBA00000085"/>
    </source>
</evidence>
<dbReference type="InterPro" id="IPR005467">
    <property type="entry name" value="His_kinase_dom"/>
</dbReference>
<dbReference type="SUPFAM" id="SSF56112">
    <property type="entry name" value="Protein kinase-like (PK-like)"/>
    <property type="match status" value="1"/>
</dbReference>
<dbReference type="InterPro" id="IPR027417">
    <property type="entry name" value="P-loop_NTPase"/>
</dbReference>
<evidence type="ECO:0000313" key="7">
    <source>
        <dbReference type="Proteomes" id="UP000002429"/>
    </source>
</evidence>
<reference evidence="7" key="1">
    <citation type="journal article" date="2010" name="PLoS ONE">
        <title>The complete genome sequence of Cupriavidus metallidurans strain CH34, a master survivalist in harsh and anthropogenic environments.</title>
        <authorList>
            <person name="Janssen P.J."/>
            <person name="Van Houdt R."/>
            <person name="Moors H."/>
            <person name="Monsieurs P."/>
            <person name="Morin N."/>
            <person name="Michaux A."/>
            <person name="Benotmane M.A."/>
            <person name="Leys N."/>
            <person name="Vallaeys T."/>
            <person name="Lapidus A."/>
            <person name="Monchy S."/>
            <person name="Medigue C."/>
            <person name="Taghavi S."/>
            <person name="McCorkle S."/>
            <person name="Dunn J."/>
            <person name="van der Lelie D."/>
            <person name="Mergeay M."/>
        </authorList>
    </citation>
    <scope>NUCLEOTIDE SEQUENCE [LARGE SCALE GENOMIC DNA]</scope>
    <source>
        <strain evidence="7">ATCC 43123 / DSM 2839 / NBRC 102507 / CH34</strain>
    </source>
</reference>
<dbReference type="eggNOG" id="COG4191">
    <property type="taxonomic scope" value="Bacteria"/>
</dbReference>
<dbReference type="SUPFAM" id="SSF55781">
    <property type="entry name" value="GAF domain-like"/>
    <property type="match status" value="1"/>
</dbReference>
<dbReference type="InterPro" id="IPR029016">
    <property type="entry name" value="GAF-like_dom_sf"/>
</dbReference>
<dbReference type="InterPro" id="IPR011009">
    <property type="entry name" value="Kinase-like_dom_sf"/>
</dbReference>
<evidence type="ECO:0000313" key="6">
    <source>
        <dbReference type="EMBL" id="ABF12168.1"/>
    </source>
</evidence>
<dbReference type="Pfam" id="PF00069">
    <property type="entry name" value="Pkinase"/>
    <property type="match status" value="1"/>
</dbReference>
<organism evidence="6 7">
    <name type="scientific">Cupriavidus metallidurans (strain ATCC 43123 / DSM 2839 / NBRC 102507 / CH34)</name>
    <name type="common">Ralstonia metallidurans</name>
    <dbReference type="NCBI Taxonomy" id="266264"/>
    <lineage>
        <taxon>Bacteria</taxon>
        <taxon>Pseudomonadati</taxon>
        <taxon>Pseudomonadota</taxon>
        <taxon>Betaproteobacteria</taxon>
        <taxon>Burkholderiales</taxon>
        <taxon>Burkholderiaceae</taxon>
        <taxon>Cupriavidus</taxon>
    </lineage>
</organism>
<dbReference type="Gene3D" id="1.10.287.130">
    <property type="match status" value="1"/>
</dbReference>
<dbReference type="PANTHER" id="PTHR43642">
    <property type="entry name" value="HYBRID SIGNAL TRANSDUCTION HISTIDINE KINASE G"/>
    <property type="match status" value="1"/>
</dbReference>
<feature type="domain" description="Protein kinase" evidence="4">
    <location>
        <begin position="1"/>
        <end position="302"/>
    </location>
</feature>
<dbReference type="Pfam" id="PF13185">
    <property type="entry name" value="GAF_2"/>
    <property type="match status" value="1"/>
</dbReference>
<dbReference type="SUPFAM" id="SSF47384">
    <property type="entry name" value="Homodimeric domain of signal transducing histidine kinase"/>
    <property type="match status" value="1"/>
</dbReference>
<keyword evidence="6" id="KW-0418">Kinase</keyword>
<dbReference type="PANTHER" id="PTHR43642:SF1">
    <property type="entry name" value="HYBRID SIGNAL TRANSDUCTION HISTIDINE KINASE G"/>
    <property type="match status" value="1"/>
</dbReference>
<dbReference type="Gene3D" id="3.30.450.40">
    <property type="match status" value="1"/>
</dbReference>
<dbReference type="eggNOG" id="COG2203">
    <property type="taxonomic scope" value="Bacteria"/>
</dbReference>
<keyword evidence="6" id="KW-0614">Plasmid</keyword>
<dbReference type="KEGG" id="rme:Rmet_5309"/>
<dbReference type="PRINTS" id="PR00344">
    <property type="entry name" value="BCTRLSENSOR"/>
</dbReference>
<dbReference type="CDD" id="cd00082">
    <property type="entry name" value="HisKA"/>
    <property type="match status" value="1"/>
</dbReference>
<dbReference type="InterPro" id="IPR003018">
    <property type="entry name" value="GAF"/>
</dbReference>
<comment type="catalytic activity">
    <reaction evidence="1">
        <text>ATP + protein L-histidine = ADP + protein N-phospho-L-histidine.</text>
        <dbReference type="EC" id="2.7.13.3"/>
    </reaction>
</comment>
<evidence type="ECO:0000259" key="4">
    <source>
        <dbReference type="PROSITE" id="PS50011"/>
    </source>
</evidence>
<dbReference type="InterPro" id="IPR041664">
    <property type="entry name" value="AAA_16"/>
</dbReference>
<name>Q1LCF8_CUPMC</name>
<dbReference type="GO" id="GO:0005524">
    <property type="term" value="F:ATP binding"/>
    <property type="evidence" value="ECO:0007669"/>
    <property type="project" value="InterPro"/>
</dbReference>
<dbReference type="GO" id="GO:0000155">
    <property type="term" value="F:phosphorelay sensor kinase activity"/>
    <property type="evidence" value="ECO:0007669"/>
    <property type="project" value="InterPro"/>
</dbReference>
<dbReference type="eggNOG" id="COG3899">
    <property type="taxonomic scope" value="Bacteria"/>
</dbReference>
<dbReference type="PROSITE" id="PS50109">
    <property type="entry name" value="HIS_KIN"/>
    <property type="match status" value="1"/>
</dbReference>
<dbReference type="SMART" id="SM00388">
    <property type="entry name" value="HisKA"/>
    <property type="match status" value="1"/>
</dbReference>
<geneLocation type="plasmid" evidence="6 7">
    <name>megaplasmid</name>
</geneLocation>
<dbReference type="SMART" id="SM00220">
    <property type="entry name" value="S_TKc"/>
    <property type="match status" value="1"/>
</dbReference>
<dbReference type="Gene3D" id="1.10.510.10">
    <property type="entry name" value="Transferase(Phosphotransferase) domain 1"/>
    <property type="match status" value="1"/>
</dbReference>
<evidence type="ECO:0000256" key="2">
    <source>
        <dbReference type="ARBA" id="ARBA00012438"/>
    </source>
</evidence>
<feature type="domain" description="Histidine kinase" evidence="5">
    <location>
        <begin position="1524"/>
        <end position="1739"/>
    </location>
</feature>
<dbReference type="InterPro" id="IPR004358">
    <property type="entry name" value="Sig_transdc_His_kin-like_C"/>
</dbReference>
<dbReference type="Pfam" id="PF13191">
    <property type="entry name" value="AAA_16"/>
    <property type="match status" value="1"/>
</dbReference>